<dbReference type="EMBL" id="AMQN01006466">
    <property type="status" value="NOT_ANNOTATED_CDS"/>
    <property type="molecule type" value="Genomic_DNA"/>
</dbReference>
<gene>
    <name evidence="2" type="ORF">CAPTEDRAFT_224384</name>
</gene>
<reference evidence="3" key="3">
    <citation type="submission" date="2015-06" db="UniProtKB">
        <authorList>
            <consortium name="EnsemblMetazoa"/>
        </authorList>
    </citation>
    <scope>IDENTIFICATION</scope>
</reference>
<protein>
    <submittedName>
        <fullName evidence="2 3">Uncharacterized protein</fullName>
    </submittedName>
</protein>
<keyword evidence="4" id="KW-1185">Reference proteome</keyword>
<sequence>METLKEFRSTVDGKKPELARALFSGSMNESREVSIDSKRHSIDDESRVSESPAKSIDCSSEVKKKKKKAVRLIASRYMSSTSRPSAPTSHSTSNHRQPMRATDRDILKKSVPCKRPQPNVLAPKRTGGSARKLAPKVTRHRSVERTPDVSKPPGPKASTPEIEMSSHLAVDISAIDSHHSHHSHSSHLSTPGAPPQTNCKSNRSNSTSMKKADESSLPSSKTEEFSQTHVDILYARYLQTVYLEARAKHDFKLQEKHSMSQLHGLWLQNEQLQKRSAELKLQLSKLKHLNSLDTAVDDQLRGLSPVLPHLDVVQQQYSALAGALDTTRHQLSTKDVYLPDDELSFHENLTAALLESERLLGELSVMIRTKTPEISRFAQTLSSCTETVMKQLRHIDTCSDLVSSAHKLSTQECSLKIQDMQLKDIH</sequence>
<accession>R7USQ8</accession>
<evidence type="ECO:0000313" key="2">
    <source>
        <dbReference type="EMBL" id="ELU09173.1"/>
    </source>
</evidence>
<dbReference type="EMBL" id="KB298452">
    <property type="protein sequence ID" value="ELU09173.1"/>
    <property type="molecule type" value="Genomic_DNA"/>
</dbReference>
<dbReference type="GO" id="GO:0005813">
    <property type="term" value="C:centrosome"/>
    <property type="evidence" value="ECO:0007669"/>
    <property type="project" value="TreeGrafter"/>
</dbReference>
<dbReference type="PANTHER" id="PTHR31807">
    <property type="entry name" value="AUGMIN FAMILY MEMBER"/>
    <property type="match status" value="1"/>
</dbReference>
<reference evidence="2 4" key="2">
    <citation type="journal article" date="2013" name="Nature">
        <title>Insights into bilaterian evolution from three spiralian genomes.</title>
        <authorList>
            <person name="Simakov O."/>
            <person name="Marletaz F."/>
            <person name="Cho S.J."/>
            <person name="Edsinger-Gonzales E."/>
            <person name="Havlak P."/>
            <person name="Hellsten U."/>
            <person name="Kuo D.H."/>
            <person name="Larsson T."/>
            <person name="Lv J."/>
            <person name="Arendt D."/>
            <person name="Savage R."/>
            <person name="Osoegawa K."/>
            <person name="de Jong P."/>
            <person name="Grimwood J."/>
            <person name="Chapman J.A."/>
            <person name="Shapiro H."/>
            <person name="Aerts A."/>
            <person name="Otillar R.P."/>
            <person name="Terry A.Y."/>
            <person name="Boore J.L."/>
            <person name="Grigoriev I.V."/>
            <person name="Lindberg D.R."/>
            <person name="Seaver E.C."/>
            <person name="Weisblat D.A."/>
            <person name="Putnam N.H."/>
            <person name="Rokhsar D.S."/>
        </authorList>
    </citation>
    <scope>NUCLEOTIDE SEQUENCE</scope>
    <source>
        <strain evidence="2 4">I ESC-2004</strain>
    </source>
</reference>
<evidence type="ECO:0000313" key="4">
    <source>
        <dbReference type="Proteomes" id="UP000014760"/>
    </source>
</evidence>
<dbReference type="EnsemblMetazoa" id="CapteT224384">
    <property type="protein sequence ID" value="CapteP224384"/>
    <property type="gene ID" value="CapteG224384"/>
</dbReference>
<reference evidence="4" key="1">
    <citation type="submission" date="2012-12" db="EMBL/GenBank/DDBJ databases">
        <authorList>
            <person name="Hellsten U."/>
            <person name="Grimwood J."/>
            <person name="Chapman J.A."/>
            <person name="Shapiro H."/>
            <person name="Aerts A."/>
            <person name="Otillar R.P."/>
            <person name="Terry A.Y."/>
            <person name="Boore J.L."/>
            <person name="Simakov O."/>
            <person name="Marletaz F."/>
            <person name="Cho S.-J."/>
            <person name="Edsinger-Gonzales E."/>
            <person name="Havlak P."/>
            <person name="Kuo D.-H."/>
            <person name="Larsson T."/>
            <person name="Lv J."/>
            <person name="Arendt D."/>
            <person name="Savage R."/>
            <person name="Osoegawa K."/>
            <person name="de Jong P."/>
            <person name="Lindberg D.R."/>
            <person name="Seaver E.C."/>
            <person name="Weisblat D.A."/>
            <person name="Putnam N.H."/>
            <person name="Grigoriev I.V."/>
            <person name="Rokhsar D.S."/>
        </authorList>
    </citation>
    <scope>NUCLEOTIDE SEQUENCE</scope>
    <source>
        <strain evidence="4">I ESC-2004</strain>
    </source>
</reference>
<dbReference type="GO" id="GO:0007098">
    <property type="term" value="P:centrosome cycle"/>
    <property type="evidence" value="ECO:0007669"/>
    <property type="project" value="TreeGrafter"/>
</dbReference>
<name>R7USQ8_CAPTE</name>
<dbReference type="GO" id="GO:0005880">
    <property type="term" value="C:nuclear microtubule"/>
    <property type="evidence" value="ECO:0007669"/>
    <property type="project" value="TreeGrafter"/>
</dbReference>
<dbReference type="GO" id="GO:0051225">
    <property type="term" value="P:spindle assembly"/>
    <property type="evidence" value="ECO:0007669"/>
    <property type="project" value="TreeGrafter"/>
</dbReference>
<feature type="region of interest" description="Disordered" evidence="1">
    <location>
        <begin position="177"/>
        <end position="223"/>
    </location>
</feature>
<organism evidence="2">
    <name type="scientific">Capitella teleta</name>
    <name type="common">Polychaete worm</name>
    <dbReference type="NCBI Taxonomy" id="283909"/>
    <lineage>
        <taxon>Eukaryota</taxon>
        <taxon>Metazoa</taxon>
        <taxon>Spiralia</taxon>
        <taxon>Lophotrochozoa</taxon>
        <taxon>Annelida</taxon>
        <taxon>Polychaeta</taxon>
        <taxon>Sedentaria</taxon>
        <taxon>Scolecida</taxon>
        <taxon>Capitellidae</taxon>
        <taxon>Capitella</taxon>
    </lineage>
</organism>
<proteinExistence type="predicted"/>
<dbReference type="GO" id="GO:0005737">
    <property type="term" value="C:cytoplasm"/>
    <property type="evidence" value="ECO:0007669"/>
    <property type="project" value="TreeGrafter"/>
</dbReference>
<dbReference type="GO" id="GO:0008017">
    <property type="term" value="F:microtubule binding"/>
    <property type="evidence" value="ECO:0007669"/>
    <property type="project" value="TreeGrafter"/>
</dbReference>
<feature type="region of interest" description="Disordered" evidence="1">
    <location>
        <begin position="22"/>
        <end position="162"/>
    </location>
</feature>
<dbReference type="STRING" id="283909.R7USQ8"/>
<dbReference type="PANTHER" id="PTHR31807:SF37">
    <property type="entry name" value="HAUS AUGMIN-LIKE COMPLEX SUBUNIT 8"/>
    <property type="match status" value="1"/>
</dbReference>
<dbReference type="OMA" id="TAKMEHN"/>
<feature type="compositionally biased region" description="Basic and acidic residues" evidence="1">
    <location>
        <begin position="29"/>
        <end position="48"/>
    </location>
</feature>
<dbReference type="Proteomes" id="UP000014760">
    <property type="component" value="Unassembled WGS sequence"/>
</dbReference>
<dbReference type="HOGENOM" id="CLU_644432_0_0_1"/>
<feature type="compositionally biased region" description="Polar residues" evidence="1">
    <location>
        <begin position="195"/>
        <end position="209"/>
    </location>
</feature>
<evidence type="ECO:0000256" key="1">
    <source>
        <dbReference type="SAM" id="MobiDB-lite"/>
    </source>
</evidence>
<evidence type="ECO:0000313" key="3">
    <source>
        <dbReference type="EnsemblMetazoa" id="CapteP224384"/>
    </source>
</evidence>
<dbReference type="AlphaFoldDB" id="R7USQ8"/>
<feature type="compositionally biased region" description="Polar residues" evidence="1">
    <location>
        <begin position="77"/>
        <end position="96"/>
    </location>
</feature>
<dbReference type="OrthoDB" id="10050218at2759"/>